<proteinExistence type="predicted"/>
<dbReference type="EMBL" id="JACHIO010000010">
    <property type="protein sequence ID" value="MBB5064306.1"/>
    <property type="molecule type" value="Genomic_DNA"/>
</dbReference>
<evidence type="ECO:0000313" key="2">
    <source>
        <dbReference type="Proteomes" id="UP000584867"/>
    </source>
</evidence>
<accession>A0A7W8EA31</accession>
<name>A0A7W8EA31_9BACT</name>
<reference evidence="1 2" key="1">
    <citation type="submission" date="2020-08" db="EMBL/GenBank/DDBJ databases">
        <title>Genomic Encyclopedia of Type Strains, Phase IV (KMG-V): Genome sequencing to study the core and pangenomes of soil and plant-associated prokaryotes.</title>
        <authorList>
            <person name="Whitman W."/>
        </authorList>
    </citation>
    <scope>NUCLEOTIDE SEQUENCE [LARGE SCALE GENOMIC DNA]</scope>
    <source>
        <strain evidence="1 2">X5P3</strain>
    </source>
</reference>
<protein>
    <submittedName>
        <fullName evidence="1">Uncharacterized protein</fullName>
    </submittedName>
</protein>
<gene>
    <name evidence="1" type="ORF">HDF15_002660</name>
</gene>
<organism evidence="1 2">
    <name type="scientific">Granulicella mallensis</name>
    <dbReference type="NCBI Taxonomy" id="940614"/>
    <lineage>
        <taxon>Bacteria</taxon>
        <taxon>Pseudomonadati</taxon>
        <taxon>Acidobacteriota</taxon>
        <taxon>Terriglobia</taxon>
        <taxon>Terriglobales</taxon>
        <taxon>Acidobacteriaceae</taxon>
        <taxon>Granulicella</taxon>
    </lineage>
</organism>
<sequence length="62" mass="6925">MPDSLASCKIETIIALNRFSHSCLKKKNLLVTKKGGMRDETALIPPSKNNTRYFTATRTITV</sequence>
<dbReference type="AlphaFoldDB" id="A0A7W8EA31"/>
<evidence type="ECO:0000313" key="1">
    <source>
        <dbReference type="EMBL" id="MBB5064306.1"/>
    </source>
</evidence>
<comment type="caution">
    <text evidence="1">The sequence shown here is derived from an EMBL/GenBank/DDBJ whole genome shotgun (WGS) entry which is preliminary data.</text>
</comment>
<dbReference type="Proteomes" id="UP000584867">
    <property type="component" value="Unassembled WGS sequence"/>
</dbReference>